<dbReference type="OrthoDB" id="2020542at2759"/>
<dbReference type="InterPro" id="IPR004842">
    <property type="entry name" value="SLC12A_fam"/>
</dbReference>
<dbReference type="KEGG" id="loa:LOAG_13803"/>
<proteinExistence type="predicted"/>
<protein>
    <submittedName>
        <fullName evidence="6">Uncharacterized protein</fullName>
    </submittedName>
</protein>
<dbReference type="PANTHER" id="PTHR11827">
    <property type="entry name" value="SOLUTE CARRIER FAMILY 12, CATION COTRANSPORTERS"/>
    <property type="match status" value="1"/>
</dbReference>
<dbReference type="GeneID" id="9951277"/>
<feature type="transmembrane region" description="Helical" evidence="5">
    <location>
        <begin position="95"/>
        <end position="127"/>
    </location>
</feature>
<organism evidence="6">
    <name type="scientific">Loa loa</name>
    <name type="common">Eye worm</name>
    <name type="synonym">Filaria loa</name>
    <dbReference type="NCBI Taxonomy" id="7209"/>
    <lineage>
        <taxon>Eukaryota</taxon>
        <taxon>Metazoa</taxon>
        <taxon>Ecdysozoa</taxon>
        <taxon>Nematoda</taxon>
        <taxon>Chromadorea</taxon>
        <taxon>Rhabditida</taxon>
        <taxon>Spirurina</taxon>
        <taxon>Spiruromorpha</taxon>
        <taxon>Filarioidea</taxon>
        <taxon>Onchocercidae</taxon>
        <taxon>Loa</taxon>
    </lineage>
</organism>
<keyword evidence="4 5" id="KW-0472">Membrane</keyword>
<accession>A0A1S0TJA4</accession>
<dbReference type="PANTHER" id="PTHR11827:SF6">
    <property type="entry name" value="SOLUTE CARRIER FAMILY 12 MEMBER 8"/>
    <property type="match status" value="1"/>
</dbReference>
<evidence type="ECO:0000313" key="6">
    <source>
        <dbReference type="EMBL" id="EFO14713.2"/>
    </source>
</evidence>
<dbReference type="GO" id="GO:0006884">
    <property type="term" value="P:cell volume homeostasis"/>
    <property type="evidence" value="ECO:0007669"/>
    <property type="project" value="TreeGrafter"/>
</dbReference>
<keyword evidence="2 5" id="KW-0812">Transmembrane</keyword>
<gene>
    <name evidence="6" type="ORF">LOAG_13803</name>
</gene>
<dbReference type="GO" id="GO:0055075">
    <property type="term" value="P:potassium ion homeostasis"/>
    <property type="evidence" value="ECO:0007669"/>
    <property type="project" value="TreeGrafter"/>
</dbReference>
<dbReference type="RefSeq" id="XP_020301147.1">
    <property type="nucleotide sequence ID" value="XM_020448731.1"/>
</dbReference>
<name>A0A1S0TJA4_LOALO</name>
<evidence type="ECO:0000256" key="3">
    <source>
        <dbReference type="ARBA" id="ARBA00022989"/>
    </source>
</evidence>
<sequence length="211" mass="23653">MPFLITYAFVNYSYVSLAMSYDLQFINKFNATTKYGSMGHLKDATNNGEDDSADLGKLFSGKNLHDLPNEEVSSSSIIGQPHTWYSIFSNRYISFIGAIVNILIILLINFWYALLHLLALAALYYYIGRVCPSVSPGISQFSLMHMFKTVFSSVGAINTAGNAQVIAVKNITNNPEIETTTTVLNEENPDYSSRKRYHYTEQTEAVISDLR</sequence>
<evidence type="ECO:0000256" key="2">
    <source>
        <dbReference type="ARBA" id="ARBA00022692"/>
    </source>
</evidence>
<evidence type="ECO:0000256" key="1">
    <source>
        <dbReference type="ARBA" id="ARBA00004141"/>
    </source>
</evidence>
<evidence type="ECO:0000256" key="5">
    <source>
        <dbReference type="SAM" id="Phobius"/>
    </source>
</evidence>
<dbReference type="CTD" id="9951277"/>
<dbReference type="EMBL" id="JH712445">
    <property type="protein sequence ID" value="EFO14713.2"/>
    <property type="molecule type" value="Genomic_DNA"/>
</dbReference>
<dbReference type="InParanoid" id="A0A1S0TJA4"/>
<dbReference type="GO" id="GO:1990573">
    <property type="term" value="P:potassium ion import across plasma membrane"/>
    <property type="evidence" value="ECO:0007669"/>
    <property type="project" value="TreeGrafter"/>
</dbReference>
<dbReference type="GO" id="GO:0015379">
    <property type="term" value="F:potassium:chloride symporter activity"/>
    <property type="evidence" value="ECO:0007669"/>
    <property type="project" value="TreeGrafter"/>
</dbReference>
<dbReference type="OMA" id="HTWYSIF"/>
<dbReference type="GO" id="GO:0055064">
    <property type="term" value="P:chloride ion homeostasis"/>
    <property type="evidence" value="ECO:0007669"/>
    <property type="project" value="TreeGrafter"/>
</dbReference>
<comment type="subcellular location">
    <subcellularLocation>
        <location evidence="1">Membrane</location>
        <topology evidence="1">Multi-pass membrane protein</topology>
    </subcellularLocation>
</comment>
<evidence type="ECO:0000256" key="4">
    <source>
        <dbReference type="ARBA" id="ARBA00023136"/>
    </source>
</evidence>
<reference evidence="6" key="1">
    <citation type="submission" date="2012-04" db="EMBL/GenBank/DDBJ databases">
        <title>The Genome Sequence of Loa loa.</title>
        <authorList>
            <consortium name="The Broad Institute Genome Sequencing Platform"/>
            <consortium name="Broad Institute Genome Sequencing Center for Infectious Disease"/>
            <person name="Nutman T.B."/>
            <person name="Fink D.L."/>
            <person name="Russ C."/>
            <person name="Young S."/>
            <person name="Zeng Q."/>
            <person name="Gargeya S."/>
            <person name="Alvarado L."/>
            <person name="Berlin A."/>
            <person name="Chapman S.B."/>
            <person name="Chen Z."/>
            <person name="Freedman E."/>
            <person name="Gellesch M."/>
            <person name="Goldberg J."/>
            <person name="Griggs A."/>
            <person name="Gujja S."/>
            <person name="Heilman E.R."/>
            <person name="Heiman D."/>
            <person name="Howarth C."/>
            <person name="Mehta T."/>
            <person name="Neiman D."/>
            <person name="Pearson M."/>
            <person name="Roberts A."/>
            <person name="Saif S."/>
            <person name="Shea T."/>
            <person name="Shenoy N."/>
            <person name="Sisk P."/>
            <person name="Stolte C."/>
            <person name="Sykes S."/>
            <person name="White J."/>
            <person name="Yandava C."/>
            <person name="Haas B."/>
            <person name="Henn M.R."/>
            <person name="Nusbaum C."/>
            <person name="Birren B."/>
        </authorList>
    </citation>
    <scope>NUCLEOTIDE SEQUENCE [LARGE SCALE GENOMIC DNA]</scope>
</reference>
<keyword evidence="3 5" id="KW-1133">Transmembrane helix</keyword>
<dbReference type="AlphaFoldDB" id="A0A1S0TJA4"/>
<dbReference type="GO" id="GO:0016020">
    <property type="term" value="C:membrane"/>
    <property type="evidence" value="ECO:0007669"/>
    <property type="project" value="UniProtKB-SubCell"/>
</dbReference>